<gene>
    <name evidence="1" type="ORF">KK1_036480</name>
</gene>
<dbReference type="OMA" id="PHIENQK"/>
<evidence type="ECO:0000313" key="2">
    <source>
        <dbReference type="Proteomes" id="UP000075243"/>
    </source>
</evidence>
<protein>
    <submittedName>
        <fullName evidence="1">Uncharacterized protein</fullName>
    </submittedName>
</protein>
<dbReference type="STRING" id="3821.A0A151RHQ5"/>
<dbReference type="Gramene" id="C.cajan_38057.t">
    <property type="protein sequence ID" value="C.cajan_38057.t"/>
    <property type="gene ID" value="C.cajan_38057"/>
</dbReference>
<proteinExistence type="predicted"/>
<dbReference type="Proteomes" id="UP000075243">
    <property type="component" value="Unassembled WGS sequence"/>
</dbReference>
<dbReference type="PANTHER" id="PTHR18460">
    <property type="entry name" value="TEL2 INTERACTING PROTEIN 1 TTI1 FAMILY MEMBER"/>
    <property type="match status" value="1"/>
</dbReference>
<evidence type="ECO:0000313" key="1">
    <source>
        <dbReference type="EMBL" id="KYP42134.1"/>
    </source>
</evidence>
<organism evidence="1 2">
    <name type="scientific">Cajanus cajan</name>
    <name type="common">Pigeon pea</name>
    <name type="synonym">Cajanus indicus</name>
    <dbReference type="NCBI Taxonomy" id="3821"/>
    <lineage>
        <taxon>Eukaryota</taxon>
        <taxon>Viridiplantae</taxon>
        <taxon>Streptophyta</taxon>
        <taxon>Embryophyta</taxon>
        <taxon>Tracheophyta</taxon>
        <taxon>Spermatophyta</taxon>
        <taxon>Magnoliopsida</taxon>
        <taxon>eudicotyledons</taxon>
        <taxon>Gunneridae</taxon>
        <taxon>Pentapetalae</taxon>
        <taxon>rosids</taxon>
        <taxon>fabids</taxon>
        <taxon>Fabales</taxon>
        <taxon>Fabaceae</taxon>
        <taxon>Papilionoideae</taxon>
        <taxon>50 kb inversion clade</taxon>
        <taxon>NPAAA clade</taxon>
        <taxon>indigoferoid/millettioid clade</taxon>
        <taxon>Phaseoleae</taxon>
        <taxon>Cajanus</taxon>
    </lineage>
</organism>
<dbReference type="AlphaFoldDB" id="A0A151RHQ5"/>
<reference evidence="1" key="1">
    <citation type="journal article" date="2012" name="Nat. Biotechnol.">
        <title>Draft genome sequence of pigeonpea (Cajanus cajan), an orphan legume crop of resource-poor farmers.</title>
        <authorList>
            <person name="Varshney R.K."/>
            <person name="Chen W."/>
            <person name="Li Y."/>
            <person name="Bharti A.K."/>
            <person name="Saxena R.K."/>
            <person name="Schlueter J.A."/>
            <person name="Donoghue M.T."/>
            <person name="Azam S."/>
            <person name="Fan G."/>
            <person name="Whaley A.M."/>
            <person name="Farmer A.D."/>
            <person name="Sheridan J."/>
            <person name="Iwata A."/>
            <person name="Tuteja R."/>
            <person name="Penmetsa R.V."/>
            <person name="Wu W."/>
            <person name="Upadhyaya H.D."/>
            <person name="Yang S.P."/>
            <person name="Shah T."/>
            <person name="Saxena K.B."/>
            <person name="Michael T."/>
            <person name="McCombie W.R."/>
            <person name="Yang B."/>
            <person name="Zhang G."/>
            <person name="Yang H."/>
            <person name="Wang J."/>
            <person name="Spillane C."/>
            <person name="Cook D.R."/>
            <person name="May G.D."/>
            <person name="Xu X."/>
            <person name="Jackson S.A."/>
        </authorList>
    </citation>
    <scope>NUCLEOTIDE SEQUENCE [LARGE SCALE GENOMIC DNA]</scope>
</reference>
<dbReference type="PANTHER" id="PTHR18460:SF3">
    <property type="entry name" value="TELO2-INTERACTING PROTEIN 1 HOMOLOG"/>
    <property type="match status" value="1"/>
</dbReference>
<sequence>MDNLSEEEEELGTEQLRSTTFQRLKSFSLHLLDLLQNPHIENQKHSSVTVIPQLLRFLRNSSPSTLQPFFDYTLFPLLLLLDGAIQCRTTQKLESEEKYTMPDVPKTPVQVSDGVAEGVVNCLEELLRKCHLSSVDQMVVLLKKLTYGAMLSPTEASEEFREGILLCVKALFLSLYPCSDVSCLCKKISGLPALSDGIYNNRLHKTFKNDSESEECLLAYLQSQFALAAVGHWLSLLLKVCC</sequence>
<dbReference type="GO" id="GO:0005737">
    <property type="term" value="C:cytoplasm"/>
    <property type="evidence" value="ECO:0007669"/>
    <property type="project" value="TreeGrafter"/>
</dbReference>
<accession>A0A151RHQ5</accession>
<dbReference type="EMBL" id="KQ483732">
    <property type="protein sequence ID" value="KYP42134.1"/>
    <property type="molecule type" value="Genomic_DNA"/>
</dbReference>
<name>A0A151RHQ5_CAJCA</name>
<dbReference type="InterPro" id="IPR052587">
    <property type="entry name" value="TELO2-interacting_protein_1"/>
</dbReference>
<keyword evidence="2" id="KW-1185">Reference proteome</keyword>